<proteinExistence type="predicted"/>
<dbReference type="GO" id="GO:0016020">
    <property type="term" value="C:membrane"/>
    <property type="evidence" value="ECO:0007669"/>
    <property type="project" value="InterPro"/>
</dbReference>
<dbReference type="GO" id="GO:0140359">
    <property type="term" value="F:ABC-type transporter activity"/>
    <property type="evidence" value="ECO:0007669"/>
    <property type="project" value="InterPro"/>
</dbReference>
<organism evidence="2">
    <name type="scientific">Pectinophora gossypiella</name>
    <name type="common">Cotton pink bollworm</name>
    <name type="synonym">Depressaria gossypiella</name>
    <dbReference type="NCBI Taxonomy" id="13191"/>
    <lineage>
        <taxon>Eukaryota</taxon>
        <taxon>Metazoa</taxon>
        <taxon>Ecdysozoa</taxon>
        <taxon>Arthropoda</taxon>
        <taxon>Hexapoda</taxon>
        <taxon>Insecta</taxon>
        <taxon>Pterygota</taxon>
        <taxon>Neoptera</taxon>
        <taxon>Endopterygota</taxon>
        <taxon>Lepidoptera</taxon>
        <taxon>Glossata</taxon>
        <taxon>Ditrysia</taxon>
        <taxon>Gelechioidea</taxon>
        <taxon>Gelechiidae</taxon>
        <taxon>Apatetrinae</taxon>
        <taxon>Pectinophora</taxon>
    </lineage>
</organism>
<gene>
    <name evidence="2" type="ORF">g.11527</name>
</gene>
<sequence>MYTANLLLTYVRYFSGFTLTIKIKVDDETKTVRPEVCDAVKHYVSTNFREPKIMEEYQGLLTYYLPDKSVAWSRMFGIMEAAKRDLPVEDYSISQTTLEQIFLQFTKYQHEAQQT</sequence>
<protein>
    <recommendedName>
        <fullName evidence="1">ABCA1-4-like C-terminal R2 regulatory domain-containing protein</fullName>
    </recommendedName>
</protein>
<dbReference type="EMBL" id="GDQN01003909">
    <property type="protein sequence ID" value="JAT87145.1"/>
    <property type="molecule type" value="Transcribed_RNA"/>
</dbReference>
<dbReference type="GO" id="GO:0005319">
    <property type="term" value="F:lipid transporter activity"/>
    <property type="evidence" value="ECO:0007669"/>
    <property type="project" value="TreeGrafter"/>
</dbReference>
<dbReference type="OrthoDB" id="6512918at2759"/>
<name>A0A1E1WJI6_PECGO</name>
<evidence type="ECO:0000313" key="2">
    <source>
        <dbReference type="EMBL" id="JAT87145.1"/>
    </source>
</evidence>
<dbReference type="AlphaFoldDB" id="A0A1E1WJI6"/>
<dbReference type="PANTHER" id="PTHR19229:SF250">
    <property type="entry name" value="ABC TRANSPORTER DOMAIN-CONTAINING PROTEIN-RELATED"/>
    <property type="match status" value="1"/>
</dbReference>
<dbReference type="PANTHER" id="PTHR19229">
    <property type="entry name" value="ATP-BINDING CASSETTE TRANSPORTER SUBFAMILY A ABCA"/>
    <property type="match status" value="1"/>
</dbReference>
<dbReference type="Pfam" id="PF23321">
    <property type="entry name" value="R1_ABCA1"/>
    <property type="match status" value="1"/>
</dbReference>
<dbReference type="InterPro" id="IPR056264">
    <property type="entry name" value="R2_ABCA1-4-like"/>
</dbReference>
<evidence type="ECO:0000259" key="1">
    <source>
        <dbReference type="Pfam" id="PF23321"/>
    </source>
</evidence>
<accession>A0A1E1WJI6</accession>
<reference evidence="2" key="1">
    <citation type="submission" date="2015-09" db="EMBL/GenBank/DDBJ databases">
        <title>De novo assembly of Pectinophora gossypiella (Pink Bollworm) gut transcriptome.</title>
        <authorList>
            <person name="Tassone E.E."/>
        </authorList>
    </citation>
    <scope>NUCLEOTIDE SEQUENCE</scope>
</reference>
<feature type="domain" description="ABCA1-4-like C-terminal R2 regulatory" evidence="1">
    <location>
        <begin position="18"/>
        <end position="95"/>
    </location>
</feature>
<dbReference type="InterPro" id="IPR026082">
    <property type="entry name" value="ABCA"/>
</dbReference>